<sequence>MSDLLSANATKRLAYVHNRYGIQKWGFVVYRCTYDDDEAWAQLMEHIKTRTIDSIKSDGIETGMIDRLDLPVIEDPTLEAASKTEVRCRFRKWVLENAQLERASDSDEDFSTVSQPGNDHGRQIEGRLCWSWDEYDPATFDREAEGYEEDEDPLDENEVEVEGCKLHDVGWMKISPDGLMPTFYGYAIGSSYWDVAYVRPSDGVAFECVINGNASHKVQHELVNGDATSLVHRMRSQADVSLLATYYNFAFSALLKYNFTSTP</sequence>
<organism evidence="1 2">
    <name type="scientific">Aureobasidium pullulans</name>
    <name type="common">Black yeast</name>
    <name type="synonym">Pullularia pullulans</name>
    <dbReference type="NCBI Taxonomy" id="5580"/>
    <lineage>
        <taxon>Eukaryota</taxon>
        <taxon>Fungi</taxon>
        <taxon>Dikarya</taxon>
        <taxon>Ascomycota</taxon>
        <taxon>Pezizomycotina</taxon>
        <taxon>Dothideomycetes</taxon>
        <taxon>Dothideomycetidae</taxon>
        <taxon>Dothideales</taxon>
        <taxon>Saccotheciaceae</taxon>
        <taxon>Aureobasidium</taxon>
    </lineage>
</organism>
<gene>
    <name evidence="1" type="ORF">D6D24_00226</name>
</gene>
<reference evidence="1 2" key="1">
    <citation type="submission" date="2018-10" db="EMBL/GenBank/DDBJ databases">
        <title>Fifty Aureobasidium pullulans genomes reveal a recombining polyextremotolerant generalist.</title>
        <authorList>
            <person name="Gostincar C."/>
            <person name="Turk M."/>
            <person name="Zajc J."/>
            <person name="Gunde-Cimerman N."/>
        </authorList>
    </citation>
    <scope>NUCLEOTIDE SEQUENCE [LARGE SCALE GENOMIC DNA]</scope>
    <source>
        <strain evidence="1 2">EXF-11318</strain>
    </source>
</reference>
<proteinExistence type="predicted"/>
<protein>
    <submittedName>
        <fullName evidence="1">Uncharacterized protein</fullName>
    </submittedName>
</protein>
<name>A0A4S8WG76_AURPU</name>
<dbReference type="AlphaFoldDB" id="A0A4S8WG76"/>
<accession>A0A4S8WG76</accession>
<evidence type="ECO:0000313" key="1">
    <source>
        <dbReference type="EMBL" id="THW24038.1"/>
    </source>
</evidence>
<dbReference type="Proteomes" id="UP000308014">
    <property type="component" value="Unassembled WGS sequence"/>
</dbReference>
<comment type="caution">
    <text evidence="1">The sequence shown here is derived from an EMBL/GenBank/DDBJ whole genome shotgun (WGS) entry which is preliminary data.</text>
</comment>
<dbReference type="EMBL" id="QZAJ01000003">
    <property type="protein sequence ID" value="THW24038.1"/>
    <property type="molecule type" value="Genomic_DNA"/>
</dbReference>
<evidence type="ECO:0000313" key="2">
    <source>
        <dbReference type="Proteomes" id="UP000308014"/>
    </source>
</evidence>